<dbReference type="AlphaFoldDB" id="A0A6S6SIA2"/>
<evidence type="ECO:0000259" key="1">
    <source>
        <dbReference type="PROSITE" id="PS50263"/>
    </source>
</evidence>
<dbReference type="InterPro" id="IPR036526">
    <property type="entry name" value="C-N_Hydrolase_sf"/>
</dbReference>
<organism evidence="2">
    <name type="scientific">uncultured Sulfurovum sp</name>
    <dbReference type="NCBI Taxonomy" id="269237"/>
    <lineage>
        <taxon>Bacteria</taxon>
        <taxon>Pseudomonadati</taxon>
        <taxon>Campylobacterota</taxon>
        <taxon>Epsilonproteobacteria</taxon>
        <taxon>Campylobacterales</taxon>
        <taxon>Sulfurovaceae</taxon>
        <taxon>Sulfurovum</taxon>
        <taxon>environmental samples</taxon>
    </lineage>
</organism>
<keyword evidence="2" id="KW-0378">Hydrolase</keyword>
<dbReference type="GO" id="GO:0106008">
    <property type="term" value="F:2-oxoglutaramate amidase activity"/>
    <property type="evidence" value="ECO:0007669"/>
    <property type="project" value="TreeGrafter"/>
</dbReference>
<dbReference type="Gene3D" id="3.60.110.10">
    <property type="entry name" value="Carbon-nitrogen hydrolase"/>
    <property type="match status" value="1"/>
</dbReference>
<evidence type="ECO:0000313" key="2">
    <source>
        <dbReference type="EMBL" id="CAA6805888.1"/>
    </source>
</evidence>
<dbReference type="PANTHER" id="PTHR47799">
    <property type="entry name" value="OMEGA-AMIDASE YAFV"/>
    <property type="match status" value="1"/>
</dbReference>
<feature type="domain" description="CN hydrolase" evidence="1">
    <location>
        <begin position="11"/>
        <end position="237"/>
    </location>
</feature>
<sequence>MAKHTSKNGNFTVATLQPKTRATYEENVDYLLDYVENSDADLILAPELCLTNFDYENFEEAAAFYKQGLMELLVMVDSQILVLTMTVQENEHFYNRALVLHNHQVFHEQDKSKLFKLGNEDGFFEAGDKNKIVPFTINKVKYAILICFELRFKELWKQIEGADIVLIPARWGRSRTEHLETLSRALAIMNQTFVVLSNSADDDMALASAIISPWGGVYADDNVEVLERSIELKDVRRVRRLISMT</sequence>
<dbReference type="SUPFAM" id="SSF56317">
    <property type="entry name" value="Carbon-nitrogen hydrolase"/>
    <property type="match status" value="1"/>
</dbReference>
<dbReference type="PROSITE" id="PS50263">
    <property type="entry name" value="CN_HYDROLASE"/>
    <property type="match status" value="1"/>
</dbReference>
<reference evidence="2" key="1">
    <citation type="submission" date="2020-01" db="EMBL/GenBank/DDBJ databases">
        <authorList>
            <person name="Meier V. D."/>
            <person name="Meier V D."/>
        </authorList>
    </citation>
    <scope>NUCLEOTIDE SEQUENCE</scope>
    <source>
        <strain evidence="2">HLG_WM_MAG_05</strain>
    </source>
</reference>
<dbReference type="Pfam" id="PF00795">
    <property type="entry name" value="CN_hydrolase"/>
    <property type="match status" value="1"/>
</dbReference>
<dbReference type="InterPro" id="IPR052737">
    <property type="entry name" value="Omega-amidase_YafV"/>
</dbReference>
<gene>
    <name evidence="2" type="ORF">HELGO_WM12487</name>
</gene>
<protein>
    <submittedName>
        <fullName evidence="2">Hydrolase</fullName>
    </submittedName>
</protein>
<dbReference type="InterPro" id="IPR003010">
    <property type="entry name" value="C-N_Hydrolase"/>
</dbReference>
<dbReference type="EMBL" id="CACVAU010000019">
    <property type="protein sequence ID" value="CAA6805888.1"/>
    <property type="molecule type" value="Genomic_DNA"/>
</dbReference>
<proteinExistence type="predicted"/>
<name>A0A6S6SIA2_9BACT</name>
<dbReference type="CDD" id="cd07197">
    <property type="entry name" value="nitrilase"/>
    <property type="match status" value="1"/>
</dbReference>
<dbReference type="GO" id="GO:0050152">
    <property type="term" value="F:omega-amidase activity"/>
    <property type="evidence" value="ECO:0007669"/>
    <property type="project" value="TreeGrafter"/>
</dbReference>
<accession>A0A6S6SIA2</accession>
<dbReference type="PANTHER" id="PTHR47799:SF1">
    <property type="entry name" value="OMEGA-AMIDASE YAFV"/>
    <property type="match status" value="1"/>
</dbReference>